<keyword evidence="2" id="KW-0732">Signal</keyword>
<comment type="caution">
    <text evidence="3">The sequence shown here is derived from an EMBL/GenBank/DDBJ whole genome shotgun (WGS) entry which is preliminary data.</text>
</comment>
<organism evidence="3 4">
    <name type="scientific">Candidatus Similichlamydia laticola</name>
    <dbReference type="NCBI Taxonomy" id="2170265"/>
    <lineage>
        <taxon>Bacteria</taxon>
        <taxon>Pseudomonadati</taxon>
        <taxon>Chlamydiota</taxon>
        <taxon>Chlamydiia</taxon>
        <taxon>Parachlamydiales</taxon>
        <taxon>Candidatus Parilichlamydiaceae</taxon>
        <taxon>Candidatus Similichlamydia</taxon>
    </lineage>
</organism>
<feature type="region of interest" description="Disordered" evidence="1">
    <location>
        <begin position="70"/>
        <end position="92"/>
    </location>
</feature>
<feature type="chain" id="PRO_5017027232" description="Secreted protein" evidence="2">
    <location>
        <begin position="20"/>
        <end position="92"/>
    </location>
</feature>
<reference evidence="3 4" key="1">
    <citation type="submission" date="2018-07" db="EMBL/GenBank/DDBJ databases">
        <title>Comparative genomics of the Candidatus Parilichlamydiaceae reveals evidence of convergent evolution and genome reduction in the phylum Chlamydiae.</title>
        <authorList>
            <person name="Taylor-Brown A."/>
            <person name="Polkinghorne A."/>
        </authorList>
    </citation>
    <scope>NUCLEOTIDE SEQUENCE [LARGE SCALE GENOMIC DNA]</scope>
    <source>
        <strain evidence="3 4">Hat2</strain>
    </source>
</reference>
<dbReference type="EMBL" id="QQBG01000021">
    <property type="protein sequence ID" value="RDB31300.1"/>
    <property type="molecule type" value="Genomic_DNA"/>
</dbReference>
<keyword evidence="4" id="KW-1185">Reference proteome</keyword>
<feature type="signal peptide" evidence="2">
    <location>
        <begin position="1"/>
        <end position="19"/>
    </location>
</feature>
<evidence type="ECO:0000313" key="4">
    <source>
        <dbReference type="Proteomes" id="UP000253816"/>
    </source>
</evidence>
<evidence type="ECO:0000256" key="1">
    <source>
        <dbReference type="SAM" id="MobiDB-lite"/>
    </source>
</evidence>
<evidence type="ECO:0000313" key="3">
    <source>
        <dbReference type="EMBL" id="RDB31300.1"/>
    </source>
</evidence>
<evidence type="ECO:0008006" key="5">
    <source>
        <dbReference type="Google" id="ProtNLM"/>
    </source>
</evidence>
<sequence length="92" mass="10441">MSRFFLFFSLICLTSLTYALDDHIREQINQLVLMDMQGITCPDSQQNTERVTPMASDRAMGLAAQTSILRPLSPSKQSGPKLRMVQKMPQHK</sequence>
<protein>
    <recommendedName>
        <fullName evidence="5">Secreted protein</fullName>
    </recommendedName>
</protein>
<proteinExistence type="predicted"/>
<name>A0A369KCW5_9BACT</name>
<evidence type="ECO:0000256" key="2">
    <source>
        <dbReference type="SAM" id="SignalP"/>
    </source>
</evidence>
<gene>
    <name evidence="3" type="ORF">HAT2_00597</name>
</gene>
<dbReference type="Proteomes" id="UP000253816">
    <property type="component" value="Unassembled WGS sequence"/>
</dbReference>
<dbReference type="RefSeq" id="WP_114544518.1">
    <property type="nucleotide sequence ID" value="NZ_QQBG01000021.1"/>
</dbReference>
<dbReference type="AlphaFoldDB" id="A0A369KCW5"/>
<accession>A0A369KCW5</accession>